<reference evidence="1 2" key="1">
    <citation type="submission" date="2017-05" db="EMBL/GenBank/DDBJ databases">
        <title>Genome sequence of Acetobacter pasteurianus subsp. ascendens strain SRCM101447.</title>
        <authorList>
            <person name="Cho S.H."/>
        </authorList>
    </citation>
    <scope>NUCLEOTIDE SEQUENCE [LARGE SCALE GENOMIC DNA]</scope>
    <source>
        <strain evidence="1 2">SRCM101447</strain>
    </source>
</reference>
<name>A0A1Y0V228_9PROT</name>
<sequence length="86" mass="9520">MTTPIQAATVAAINSDRRSWKAHNFKEGETESRRFVKACRAVANTKARNIKDMQCKARLVLLVSEDDRSMEASLARDVLALTGVKA</sequence>
<evidence type="ECO:0000313" key="1">
    <source>
        <dbReference type="EMBL" id="ARW09969.1"/>
    </source>
</evidence>
<gene>
    <name evidence="1" type="ORF">S101447_00867</name>
</gene>
<proteinExistence type="predicted"/>
<dbReference type="EMBL" id="CP021524">
    <property type="protein sequence ID" value="ARW09969.1"/>
    <property type="molecule type" value="Genomic_DNA"/>
</dbReference>
<accession>A0A1Y0V228</accession>
<organism evidence="1 2">
    <name type="scientific">Acetobacter ascendens</name>
    <dbReference type="NCBI Taxonomy" id="481146"/>
    <lineage>
        <taxon>Bacteria</taxon>
        <taxon>Pseudomonadati</taxon>
        <taxon>Pseudomonadota</taxon>
        <taxon>Alphaproteobacteria</taxon>
        <taxon>Acetobacterales</taxon>
        <taxon>Acetobacteraceae</taxon>
        <taxon>Acetobacter</taxon>
    </lineage>
</organism>
<dbReference type="Proteomes" id="UP000195633">
    <property type="component" value="Chromosome"/>
</dbReference>
<evidence type="ECO:0000313" key="2">
    <source>
        <dbReference type="Proteomes" id="UP000195633"/>
    </source>
</evidence>
<protein>
    <submittedName>
        <fullName evidence="1">Uncharacterized protein</fullName>
    </submittedName>
</protein>
<dbReference type="AlphaFoldDB" id="A0A1Y0V228"/>
<dbReference type="RefSeq" id="WP_087635454.1">
    <property type="nucleotide sequence ID" value="NZ_CP021524.1"/>
</dbReference>